<organism evidence="7 8">
    <name type="scientific">Hyunsoonleella pacifica</name>
    <dbReference type="NCBI Taxonomy" id="1080224"/>
    <lineage>
        <taxon>Bacteria</taxon>
        <taxon>Pseudomonadati</taxon>
        <taxon>Bacteroidota</taxon>
        <taxon>Flavobacteriia</taxon>
        <taxon>Flavobacteriales</taxon>
        <taxon>Flavobacteriaceae</taxon>
    </lineage>
</organism>
<dbReference type="InterPro" id="IPR058792">
    <property type="entry name" value="Beta-barrel_RND_2"/>
</dbReference>
<dbReference type="RefSeq" id="WP_130937497.1">
    <property type="nucleotide sequence ID" value="NZ_BMEE01000002.1"/>
</dbReference>
<feature type="compositionally biased region" description="Basic and acidic residues" evidence="3">
    <location>
        <begin position="27"/>
        <end position="42"/>
    </location>
</feature>
<dbReference type="FunFam" id="2.40.30.170:FF:000010">
    <property type="entry name" value="Efflux RND transporter periplasmic adaptor subunit"/>
    <property type="match status" value="1"/>
</dbReference>
<sequence length="401" mass="45037">MKNILYKILTVMMLSFFVSACGNKENHNENDGHSHNKEQKTEVDDDHNESEEVMLSQQQYDALQMKMDTIALRNMSGYVEANGTLEVPPQNEAAITSVVGANVVSIEVIEGDKVNKGQVVAYLSHPNIIKLQTDYLNAFSNSNFLKKNYERQKKLYDAGVGSGANFQKAEAEYDASKAMVNGLEAQLKILNVNTASVRNGTIAQRIALRSPIEGFVQKVEVKTGQYVEPQTELFEIVNTHHVHADLMVFEKDVYKVKKGQKVTFTVQSAPDTELTAEIYSVSKTFEDNPKAVHVHAEIENKKGNLIPGMYIQGKIQVENTKTKALPESAIIKEGDRYYVFSAEKENGDWSFKPVEVILGAKDNNWIAVQFSEEIKPNTKFAYNNAYYLIAEMKKGEAEHEH</sequence>
<accession>A0A4Q9FMI8</accession>
<name>A0A4Q9FMI8_9FLAO</name>
<feature type="domain" description="CusB-like beta-barrel" evidence="5">
    <location>
        <begin position="246"/>
        <end position="316"/>
    </location>
</feature>
<dbReference type="GO" id="GO:0030313">
    <property type="term" value="C:cell envelope"/>
    <property type="evidence" value="ECO:0007669"/>
    <property type="project" value="TreeGrafter"/>
</dbReference>
<dbReference type="AlphaFoldDB" id="A0A4Q9FMI8"/>
<dbReference type="GO" id="GO:0015679">
    <property type="term" value="P:plasma membrane copper ion transport"/>
    <property type="evidence" value="ECO:0007669"/>
    <property type="project" value="TreeGrafter"/>
</dbReference>
<evidence type="ECO:0000313" key="8">
    <source>
        <dbReference type="Proteomes" id="UP000292372"/>
    </source>
</evidence>
<feature type="chain" id="PRO_5020736894" evidence="4">
    <location>
        <begin position="21"/>
        <end position="401"/>
    </location>
</feature>
<protein>
    <submittedName>
        <fullName evidence="7">Efflux RND transporter periplasmic adaptor subunit</fullName>
    </submittedName>
</protein>
<comment type="similarity">
    <text evidence="1">Belongs to the membrane fusion protein (MFP) (TC 8.A.1) family.</text>
</comment>
<gene>
    <name evidence="7" type="ORF">EYD46_12440</name>
</gene>
<dbReference type="Pfam" id="PF25973">
    <property type="entry name" value="BSH_CzcB"/>
    <property type="match status" value="1"/>
</dbReference>
<dbReference type="GO" id="GO:0016020">
    <property type="term" value="C:membrane"/>
    <property type="evidence" value="ECO:0007669"/>
    <property type="project" value="InterPro"/>
</dbReference>
<reference evidence="7 8" key="1">
    <citation type="journal article" date="2015" name="Int. J. Syst. Evol. Microbiol.">
        <title>Hyunsoonleella pacifica sp. nov., isolated from seawater of South Pacific Gyre.</title>
        <authorList>
            <person name="Gao X."/>
            <person name="Zhang Z."/>
            <person name="Dai X."/>
            <person name="Zhang X.H."/>
        </authorList>
    </citation>
    <scope>NUCLEOTIDE SEQUENCE [LARGE SCALE GENOMIC DNA]</scope>
    <source>
        <strain evidence="7 8">SW033</strain>
    </source>
</reference>
<keyword evidence="4" id="KW-0732">Signal</keyword>
<dbReference type="Gene3D" id="1.10.287.470">
    <property type="entry name" value="Helix hairpin bin"/>
    <property type="match status" value="1"/>
</dbReference>
<dbReference type="Gene3D" id="2.40.30.170">
    <property type="match status" value="1"/>
</dbReference>
<comment type="caution">
    <text evidence="7">The sequence shown here is derived from an EMBL/GenBank/DDBJ whole genome shotgun (WGS) entry which is preliminary data.</text>
</comment>
<dbReference type="NCBIfam" id="TIGR01730">
    <property type="entry name" value="RND_mfp"/>
    <property type="match status" value="1"/>
</dbReference>
<dbReference type="OrthoDB" id="9814657at2"/>
<feature type="signal peptide" evidence="4">
    <location>
        <begin position="1"/>
        <end position="20"/>
    </location>
</feature>
<dbReference type="PANTHER" id="PTHR30097">
    <property type="entry name" value="CATION EFFLUX SYSTEM PROTEIN CUSB"/>
    <property type="match status" value="1"/>
</dbReference>
<evidence type="ECO:0000259" key="5">
    <source>
        <dbReference type="Pfam" id="PF25954"/>
    </source>
</evidence>
<evidence type="ECO:0000313" key="7">
    <source>
        <dbReference type="EMBL" id="TBN14376.1"/>
    </source>
</evidence>
<feature type="region of interest" description="Disordered" evidence="3">
    <location>
        <begin position="27"/>
        <end position="52"/>
    </location>
</feature>
<dbReference type="GO" id="GO:0022857">
    <property type="term" value="F:transmembrane transporter activity"/>
    <property type="evidence" value="ECO:0007669"/>
    <property type="project" value="InterPro"/>
</dbReference>
<keyword evidence="8" id="KW-1185">Reference proteome</keyword>
<dbReference type="GO" id="GO:0060003">
    <property type="term" value="P:copper ion export"/>
    <property type="evidence" value="ECO:0007669"/>
    <property type="project" value="TreeGrafter"/>
</dbReference>
<dbReference type="InterPro" id="IPR006143">
    <property type="entry name" value="RND_pump_MFP"/>
</dbReference>
<evidence type="ECO:0000256" key="4">
    <source>
        <dbReference type="SAM" id="SignalP"/>
    </source>
</evidence>
<dbReference type="Pfam" id="PF25954">
    <property type="entry name" value="Beta-barrel_RND_2"/>
    <property type="match status" value="1"/>
</dbReference>
<feature type="compositionally biased region" description="Acidic residues" evidence="3">
    <location>
        <begin position="43"/>
        <end position="52"/>
    </location>
</feature>
<dbReference type="InterPro" id="IPR058647">
    <property type="entry name" value="BSH_CzcB-like"/>
</dbReference>
<evidence type="ECO:0000259" key="6">
    <source>
        <dbReference type="Pfam" id="PF25973"/>
    </source>
</evidence>
<dbReference type="Proteomes" id="UP000292372">
    <property type="component" value="Unassembled WGS sequence"/>
</dbReference>
<evidence type="ECO:0000256" key="1">
    <source>
        <dbReference type="ARBA" id="ARBA00009477"/>
    </source>
</evidence>
<dbReference type="Gene3D" id="2.40.420.20">
    <property type="match status" value="1"/>
</dbReference>
<keyword evidence="2" id="KW-0813">Transport</keyword>
<dbReference type="PROSITE" id="PS51257">
    <property type="entry name" value="PROKAR_LIPOPROTEIN"/>
    <property type="match status" value="1"/>
</dbReference>
<dbReference type="PANTHER" id="PTHR30097:SF4">
    <property type="entry name" value="SLR6042 PROTEIN"/>
    <property type="match status" value="1"/>
</dbReference>
<dbReference type="InterPro" id="IPR051909">
    <property type="entry name" value="MFP_Cation_Efflux"/>
</dbReference>
<dbReference type="EMBL" id="SIRS01000005">
    <property type="protein sequence ID" value="TBN14376.1"/>
    <property type="molecule type" value="Genomic_DNA"/>
</dbReference>
<feature type="domain" description="CzcB-like barrel-sandwich hybrid" evidence="6">
    <location>
        <begin position="93"/>
        <end position="237"/>
    </location>
</feature>
<evidence type="ECO:0000256" key="3">
    <source>
        <dbReference type="SAM" id="MobiDB-lite"/>
    </source>
</evidence>
<dbReference type="SUPFAM" id="SSF111369">
    <property type="entry name" value="HlyD-like secretion proteins"/>
    <property type="match status" value="1"/>
</dbReference>
<dbReference type="Gene3D" id="2.40.50.100">
    <property type="match status" value="1"/>
</dbReference>
<evidence type="ECO:0000256" key="2">
    <source>
        <dbReference type="ARBA" id="ARBA00022448"/>
    </source>
</evidence>
<proteinExistence type="inferred from homology"/>